<feature type="compositionally biased region" description="Basic and acidic residues" evidence="1">
    <location>
        <begin position="1"/>
        <end position="13"/>
    </location>
</feature>
<dbReference type="RefSeq" id="XP_013327290.1">
    <property type="nucleotide sequence ID" value="XM_013471836.1"/>
</dbReference>
<name>A0A0F4YST2_RASE3</name>
<feature type="region of interest" description="Disordered" evidence="1">
    <location>
        <begin position="1"/>
        <end position="34"/>
    </location>
</feature>
<sequence>MSKDDSDEIHGYETHPWNTPMNASRAAADEKKETCTETGQNGFYFYRKSNLQSVKASPMTLIVRRATGQEERTSVVGSLSGVCQDANNLTLGTNLYRRDSTVSIASPSPSPASDQTLSIQSQTKRIPGLVASTFPAKKELCSCLFEHRTQPRG</sequence>
<dbReference type="Proteomes" id="UP000053958">
    <property type="component" value="Unassembled WGS sequence"/>
</dbReference>
<protein>
    <submittedName>
        <fullName evidence="2">Uncharacterized protein</fullName>
    </submittedName>
</protein>
<dbReference type="EMBL" id="LASV01000241">
    <property type="protein sequence ID" value="KKA20678.1"/>
    <property type="molecule type" value="Genomic_DNA"/>
</dbReference>
<proteinExistence type="predicted"/>
<feature type="compositionally biased region" description="Low complexity" evidence="1">
    <location>
        <begin position="103"/>
        <end position="113"/>
    </location>
</feature>
<dbReference type="GeneID" id="25317639"/>
<comment type="caution">
    <text evidence="2">The sequence shown here is derived from an EMBL/GenBank/DDBJ whole genome shotgun (WGS) entry which is preliminary data.</text>
</comment>
<evidence type="ECO:0000313" key="2">
    <source>
        <dbReference type="EMBL" id="KKA20678.1"/>
    </source>
</evidence>
<accession>A0A0F4YST2</accession>
<evidence type="ECO:0000313" key="3">
    <source>
        <dbReference type="Proteomes" id="UP000053958"/>
    </source>
</evidence>
<dbReference type="AlphaFoldDB" id="A0A0F4YST2"/>
<keyword evidence="3" id="KW-1185">Reference proteome</keyword>
<feature type="region of interest" description="Disordered" evidence="1">
    <location>
        <begin position="101"/>
        <end position="120"/>
    </location>
</feature>
<evidence type="ECO:0000256" key="1">
    <source>
        <dbReference type="SAM" id="MobiDB-lite"/>
    </source>
</evidence>
<organism evidence="2 3">
    <name type="scientific">Rasamsonia emersonii (strain ATCC 16479 / CBS 393.64 / IMI 116815)</name>
    <dbReference type="NCBI Taxonomy" id="1408163"/>
    <lineage>
        <taxon>Eukaryota</taxon>
        <taxon>Fungi</taxon>
        <taxon>Dikarya</taxon>
        <taxon>Ascomycota</taxon>
        <taxon>Pezizomycotina</taxon>
        <taxon>Eurotiomycetes</taxon>
        <taxon>Eurotiomycetidae</taxon>
        <taxon>Eurotiales</taxon>
        <taxon>Trichocomaceae</taxon>
        <taxon>Rasamsonia</taxon>
    </lineage>
</organism>
<reference evidence="2 3" key="1">
    <citation type="submission" date="2015-04" db="EMBL/GenBank/DDBJ databases">
        <authorList>
            <person name="Heijne W.H."/>
            <person name="Fedorova N.D."/>
            <person name="Nierman W.C."/>
            <person name="Vollebregt A.W."/>
            <person name="Zhao Z."/>
            <person name="Wu L."/>
            <person name="Kumar M."/>
            <person name="Stam H."/>
            <person name="van den Berg M.A."/>
            <person name="Pel H.J."/>
        </authorList>
    </citation>
    <scope>NUCLEOTIDE SEQUENCE [LARGE SCALE GENOMIC DNA]</scope>
    <source>
        <strain evidence="2 3">CBS 393.64</strain>
    </source>
</reference>
<gene>
    <name evidence="2" type="ORF">T310_5294</name>
</gene>